<comment type="subcellular location">
    <subcellularLocation>
        <location evidence="1">Cell inner membrane</location>
        <topology evidence="1">Single-pass membrane protein</topology>
    </subcellularLocation>
</comment>
<dbReference type="InterPro" id="IPR002416">
    <property type="entry name" value="T2SS_protein-GspH"/>
</dbReference>
<dbReference type="RefSeq" id="WP_173286176.1">
    <property type="nucleotide sequence ID" value="NZ_CP054020.1"/>
</dbReference>
<evidence type="ECO:0000256" key="9">
    <source>
        <dbReference type="ARBA" id="ARBA00030775"/>
    </source>
</evidence>
<evidence type="ECO:0000256" key="8">
    <source>
        <dbReference type="ARBA" id="ARBA00023136"/>
    </source>
</evidence>
<dbReference type="NCBIfam" id="TIGR02532">
    <property type="entry name" value="IV_pilin_GFxxxE"/>
    <property type="match status" value="1"/>
</dbReference>
<keyword evidence="3" id="KW-1003">Cell membrane</keyword>
<keyword evidence="12" id="KW-1185">Reference proteome</keyword>
<evidence type="ECO:0000313" key="11">
    <source>
        <dbReference type="EMBL" id="QKI89909.1"/>
    </source>
</evidence>
<dbReference type="GO" id="GO:0005886">
    <property type="term" value="C:plasma membrane"/>
    <property type="evidence" value="ECO:0007669"/>
    <property type="project" value="UniProtKB-SubCell"/>
</dbReference>
<dbReference type="EMBL" id="CP054020">
    <property type="protein sequence ID" value="QKI89909.1"/>
    <property type="molecule type" value="Genomic_DNA"/>
</dbReference>
<dbReference type="AlphaFoldDB" id="A0A7D4NL81"/>
<protein>
    <recommendedName>
        <fullName evidence="2">Type II secretion system protein H</fullName>
    </recommendedName>
    <alternativeName>
        <fullName evidence="9">General secretion pathway protein H</fullName>
    </alternativeName>
</protein>
<evidence type="ECO:0000313" key="12">
    <source>
        <dbReference type="Proteomes" id="UP000504724"/>
    </source>
</evidence>
<reference evidence="11 12" key="1">
    <citation type="submission" date="2020-05" db="EMBL/GenBank/DDBJ databases">
        <title>Thiomicrorhabdus sediminis sp.nov. and Thiomicrorhabdus xiamenensis sp.nov., novel sulfur-oxidizing bacteria isolated from coastal sediment.</title>
        <authorList>
            <person name="Liu X."/>
        </authorList>
    </citation>
    <scope>NUCLEOTIDE SEQUENCE [LARGE SCALE GENOMIC DNA]</scope>
    <source>
        <strain evidence="11 12">G2</strain>
    </source>
</reference>
<dbReference type="InterPro" id="IPR049875">
    <property type="entry name" value="TypeII_GspH"/>
</dbReference>
<evidence type="ECO:0000256" key="7">
    <source>
        <dbReference type="ARBA" id="ARBA00022989"/>
    </source>
</evidence>
<dbReference type="GO" id="GO:0015627">
    <property type="term" value="C:type II protein secretion system complex"/>
    <property type="evidence" value="ECO:0007669"/>
    <property type="project" value="InterPro"/>
</dbReference>
<dbReference type="GO" id="GO:0015628">
    <property type="term" value="P:protein secretion by the type II secretion system"/>
    <property type="evidence" value="ECO:0007669"/>
    <property type="project" value="InterPro"/>
</dbReference>
<keyword evidence="7 10" id="KW-1133">Transmembrane helix</keyword>
<gene>
    <name evidence="11" type="primary">gspH</name>
    <name evidence="11" type="ORF">HQN79_10145</name>
</gene>
<name>A0A7D4NL81_9GAMM</name>
<organism evidence="11 12">
    <name type="scientific">Thiomicrorhabdus xiamenensis</name>
    <dbReference type="NCBI Taxonomy" id="2739063"/>
    <lineage>
        <taxon>Bacteria</taxon>
        <taxon>Pseudomonadati</taxon>
        <taxon>Pseudomonadota</taxon>
        <taxon>Gammaproteobacteria</taxon>
        <taxon>Thiotrichales</taxon>
        <taxon>Piscirickettsiaceae</taxon>
        <taxon>Thiomicrorhabdus</taxon>
    </lineage>
</organism>
<dbReference type="NCBIfam" id="TIGR01708">
    <property type="entry name" value="typeII_sec_gspH"/>
    <property type="match status" value="1"/>
</dbReference>
<accession>A0A7D4NL81</accession>
<dbReference type="Pfam" id="PF07963">
    <property type="entry name" value="N_methyl"/>
    <property type="match status" value="1"/>
</dbReference>
<evidence type="ECO:0000256" key="1">
    <source>
        <dbReference type="ARBA" id="ARBA00004377"/>
    </source>
</evidence>
<dbReference type="KEGG" id="txa:HQN79_10145"/>
<keyword evidence="5" id="KW-0997">Cell inner membrane</keyword>
<evidence type="ECO:0000256" key="5">
    <source>
        <dbReference type="ARBA" id="ARBA00022519"/>
    </source>
</evidence>
<evidence type="ECO:0000256" key="10">
    <source>
        <dbReference type="SAM" id="Phobius"/>
    </source>
</evidence>
<dbReference type="InterPro" id="IPR012902">
    <property type="entry name" value="N_methyl_site"/>
</dbReference>
<evidence type="ECO:0000256" key="6">
    <source>
        <dbReference type="ARBA" id="ARBA00022692"/>
    </source>
</evidence>
<proteinExistence type="predicted"/>
<keyword evidence="4" id="KW-0488">Methylation</keyword>
<dbReference type="Proteomes" id="UP000504724">
    <property type="component" value="Chromosome"/>
</dbReference>
<sequence length="162" mass="18733">MRLRQNGFTLIELMVVLLIIGLLLTAASLSFKNSDSALSRQQASQIQALFHYAQDQATWQQRTYLLIPDNKGLTLFKWQQGQWHKDDEAKALSWKASFDVEWQLPMLQSREESLINRGWWVLPSGEVQPGSISWRVKNAEAEDTILQWDQWLEFELVASDAV</sequence>
<keyword evidence="8 10" id="KW-0472">Membrane</keyword>
<dbReference type="SUPFAM" id="SSF54523">
    <property type="entry name" value="Pili subunits"/>
    <property type="match status" value="1"/>
</dbReference>
<evidence type="ECO:0000256" key="2">
    <source>
        <dbReference type="ARBA" id="ARBA00021549"/>
    </source>
</evidence>
<dbReference type="InterPro" id="IPR045584">
    <property type="entry name" value="Pilin-like"/>
</dbReference>
<feature type="transmembrane region" description="Helical" evidence="10">
    <location>
        <begin position="7"/>
        <end position="31"/>
    </location>
</feature>
<keyword evidence="6 10" id="KW-0812">Transmembrane</keyword>
<dbReference type="PRINTS" id="PR00885">
    <property type="entry name" value="BCTERIALGSPH"/>
</dbReference>
<evidence type="ECO:0000256" key="4">
    <source>
        <dbReference type="ARBA" id="ARBA00022481"/>
    </source>
</evidence>
<evidence type="ECO:0000256" key="3">
    <source>
        <dbReference type="ARBA" id="ARBA00022475"/>
    </source>
</evidence>
<dbReference type="Gene3D" id="3.55.40.10">
    <property type="entry name" value="minor pseudopilin epsh domain"/>
    <property type="match status" value="1"/>
</dbReference>